<sequence>MGLHRLEASVTVVALPHYCCWFGTATVSPVMEELVATACFIVSVFYVIGPRRWRRIRIKRKEWKRKERGSNSTEKEIGRSDDG</sequence>
<dbReference type="InParanoid" id="A0A3Q7FIP3"/>
<reference evidence="3" key="2">
    <citation type="submission" date="2019-01" db="UniProtKB">
        <authorList>
            <consortium name="EnsemblPlants"/>
        </authorList>
    </citation>
    <scope>IDENTIFICATION</scope>
    <source>
        <strain evidence="3">cv. Heinz 1706</strain>
    </source>
</reference>
<proteinExistence type="predicted"/>
<evidence type="ECO:0000256" key="2">
    <source>
        <dbReference type="SAM" id="Phobius"/>
    </source>
</evidence>
<organism evidence="3">
    <name type="scientific">Solanum lycopersicum</name>
    <name type="common">Tomato</name>
    <name type="synonym">Lycopersicon esculentum</name>
    <dbReference type="NCBI Taxonomy" id="4081"/>
    <lineage>
        <taxon>Eukaryota</taxon>
        <taxon>Viridiplantae</taxon>
        <taxon>Streptophyta</taxon>
        <taxon>Embryophyta</taxon>
        <taxon>Tracheophyta</taxon>
        <taxon>Spermatophyta</taxon>
        <taxon>Magnoliopsida</taxon>
        <taxon>eudicotyledons</taxon>
        <taxon>Gunneridae</taxon>
        <taxon>Pentapetalae</taxon>
        <taxon>asterids</taxon>
        <taxon>lamiids</taxon>
        <taxon>Solanales</taxon>
        <taxon>Solanaceae</taxon>
        <taxon>Solanoideae</taxon>
        <taxon>Solaneae</taxon>
        <taxon>Solanum</taxon>
        <taxon>Solanum subgen. Lycopersicon</taxon>
    </lineage>
</organism>
<name>A0A3Q7FIP3_SOLLC</name>
<keyword evidence="2" id="KW-0472">Membrane</keyword>
<keyword evidence="4" id="KW-1185">Reference proteome</keyword>
<dbReference type="EnsemblPlants" id="Solyc03g063520.1.1">
    <property type="protein sequence ID" value="Solyc03g063520.1.1.1"/>
    <property type="gene ID" value="Solyc03g063520.1"/>
</dbReference>
<reference evidence="3" key="1">
    <citation type="journal article" date="2012" name="Nature">
        <title>The tomato genome sequence provides insights into fleshy fruit evolution.</title>
        <authorList>
            <consortium name="Tomato Genome Consortium"/>
        </authorList>
    </citation>
    <scope>NUCLEOTIDE SEQUENCE [LARGE SCALE GENOMIC DNA]</scope>
    <source>
        <strain evidence="3">cv. Heinz 1706</strain>
    </source>
</reference>
<dbReference type="Proteomes" id="UP000004994">
    <property type="component" value="Chromosome 3"/>
</dbReference>
<keyword evidence="2" id="KW-1133">Transmembrane helix</keyword>
<accession>A0A3Q7FIP3</accession>
<evidence type="ECO:0000256" key="1">
    <source>
        <dbReference type="SAM" id="MobiDB-lite"/>
    </source>
</evidence>
<protein>
    <recommendedName>
        <fullName evidence="5">Transmembrane protein</fullName>
    </recommendedName>
</protein>
<feature type="transmembrane region" description="Helical" evidence="2">
    <location>
        <begin position="34"/>
        <end position="53"/>
    </location>
</feature>
<evidence type="ECO:0000313" key="3">
    <source>
        <dbReference type="EnsemblPlants" id="Solyc03g063520.1.1.1"/>
    </source>
</evidence>
<evidence type="ECO:0008006" key="5">
    <source>
        <dbReference type="Google" id="ProtNLM"/>
    </source>
</evidence>
<keyword evidence="2" id="KW-0812">Transmembrane</keyword>
<dbReference type="Gramene" id="Solyc03g063520.1.1">
    <property type="protein sequence ID" value="Solyc03g063520.1.1.1"/>
    <property type="gene ID" value="Solyc03g063520.1"/>
</dbReference>
<dbReference type="PaxDb" id="4081-Solyc03g063520.1.1"/>
<feature type="region of interest" description="Disordered" evidence="1">
    <location>
        <begin position="64"/>
        <end position="83"/>
    </location>
</feature>
<dbReference type="AlphaFoldDB" id="A0A3Q7FIP3"/>
<evidence type="ECO:0000313" key="4">
    <source>
        <dbReference type="Proteomes" id="UP000004994"/>
    </source>
</evidence>